<dbReference type="Proteomes" id="UP001445335">
    <property type="component" value="Unassembled WGS sequence"/>
</dbReference>
<comment type="caution">
    <text evidence="2">The sequence shown here is derived from an EMBL/GenBank/DDBJ whole genome shotgun (WGS) entry which is preliminary data.</text>
</comment>
<reference evidence="2 3" key="1">
    <citation type="journal article" date="2024" name="Nat. Commun.">
        <title>Phylogenomics reveals the evolutionary origins of lichenization in chlorophyte algae.</title>
        <authorList>
            <person name="Puginier C."/>
            <person name="Libourel C."/>
            <person name="Otte J."/>
            <person name="Skaloud P."/>
            <person name="Haon M."/>
            <person name="Grisel S."/>
            <person name="Petersen M."/>
            <person name="Berrin J.G."/>
            <person name="Delaux P.M."/>
            <person name="Dal Grande F."/>
            <person name="Keller J."/>
        </authorList>
    </citation>
    <scope>NUCLEOTIDE SEQUENCE [LARGE SCALE GENOMIC DNA]</scope>
    <source>
        <strain evidence="2 3">SAG 245.80</strain>
    </source>
</reference>
<dbReference type="GO" id="GO:0071966">
    <property type="term" value="P:fungal-type cell wall polysaccharide metabolic process"/>
    <property type="evidence" value="ECO:0007669"/>
    <property type="project" value="TreeGrafter"/>
</dbReference>
<dbReference type="Pfam" id="PF11790">
    <property type="entry name" value="Glyco_hydro_cc"/>
    <property type="match status" value="1"/>
</dbReference>
<evidence type="ECO:0000313" key="2">
    <source>
        <dbReference type="EMBL" id="KAK9843740.1"/>
    </source>
</evidence>
<dbReference type="PANTHER" id="PTHR34154:SF3">
    <property type="entry name" value="ALKALI-SENSITIVE LINKAGE PROTEIN 1"/>
    <property type="match status" value="1"/>
</dbReference>
<proteinExistence type="predicted"/>
<dbReference type="SUPFAM" id="SSF51445">
    <property type="entry name" value="(Trans)glycosidases"/>
    <property type="match status" value="1"/>
</dbReference>
<dbReference type="PANTHER" id="PTHR34154">
    <property type="entry name" value="ALKALI-SENSITIVE LINKAGE PROTEIN 1"/>
    <property type="match status" value="1"/>
</dbReference>
<gene>
    <name evidence="2" type="ORF">WJX81_004538</name>
</gene>
<dbReference type="AlphaFoldDB" id="A0AAW1SD22"/>
<feature type="domain" description="Asl1-like glycosyl hydrolase catalytic" evidence="1">
    <location>
        <begin position="9"/>
        <end position="207"/>
    </location>
</feature>
<dbReference type="InterPro" id="IPR053183">
    <property type="entry name" value="ASL1"/>
</dbReference>
<evidence type="ECO:0000313" key="3">
    <source>
        <dbReference type="Proteomes" id="UP001445335"/>
    </source>
</evidence>
<evidence type="ECO:0000259" key="1">
    <source>
        <dbReference type="Pfam" id="PF11790"/>
    </source>
</evidence>
<organism evidence="2 3">
    <name type="scientific">Elliptochloris bilobata</name>
    <dbReference type="NCBI Taxonomy" id="381761"/>
    <lineage>
        <taxon>Eukaryota</taxon>
        <taxon>Viridiplantae</taxon>
        <taxon>Chlorophyta</taxon>
        <taxon>core chlorophytes</taxon>
        <taxon>Trebouxiophyceae</taxon>
        <taxon>Trebouxiophyceae incertae sedis</taxon>
        <taxon>Elliptochloris clade</taxon>
        <taxon>Elliptochloris</taxon>
    </lineage>
</organism>
<keyword evidence="3" id="KW-1185">Reference proteome</keyword>
<dbReference type="EMBL" id="JALJOU010000005">
    <property type="protein sequence ID" value="KAK9843740.1"/>
    <property type="molecule type" value="Genomic_DNA"/>
</dbReference>
<name>A0AAW1SD22_9CHLO</name>
<protein>
    <recommendedName>
        <fullName evidence="1">Asl1-like glycosyl hydrolase catalytic domain-containing protein</fullName>
    </recommendedName>
</protein>
<dbReference type="InterPro" id="IPR017853">
    <property type="entry name" value="GH"/>
</dbReference>
<accession>A0AAW1SD22</accession>
<sequence>MIWGWCCGLDSINSSIPAGATALLGFNEPNHAEESNISPQQAATLWPQFEQAKQQRGGKLRLGSPAPAPCGASCNGPSNPIDWLTAFYAACNQMYGRDCETDFIATHLYTCNAQYLQWFLNDIATRFKRPVWLTETACPNNGGALGNQISYMRAALSAMDAMPSVERYAWFAPHADAFAWLGGGQAGSPSLLTSSSPPQLTTLGRIYMGLASDRPAEGLSDDAAAAMRAPLPALSTTGSWSEACAKCTGGAAALASLAQGEQPAFRQHCSDCGFGQSGAFWSRAAGERYIRKIDL</sequence>
<dbReference type="InterPro" id="IPR024655">
    <property type="entry name" value="Asl1_glyco_hydro_catalytic"/>
</dbReference>
<dbReference type="Gene3D" id="3.20.20.80">
    <property type="entry name" value="Glycosidases"/>
    <property type="match status" value="1"/>
</dbReference>